<keyword evidence="1" id="KW-0540">Nuclease</keyword>
<dbReference type="Proteomes" id="UP000275356">
    <property type="component" value="Unassembled WGS sequence"/>
</dbReference>
<evidence type="ECO:0000256" key="4">
    <source>
        <dbReference type="ARBA" id="ARBA00022842"/>
    </source>
</evidence>
<protein>
    <submittedName>
        <fullName evidence="6">PIN domain-containing protein</fullName>
    </submittedName>
</protein>
<keyword evidence="2" id="KW-0479">Metal-binding</keyword>
<keyword evidence="7" id="KW-1185">Reference proteome</keyword>
<evidence type="ECO:0000259" key="5">
    <source>
        <dbReference type="Pfam" id="PF01850"/>
    </source>
</evidence>
<dbReference type="GO" id="GO:0016787">
    <property type="term" value="F:hydrolase activity"/>
    <property type="evidence" value="ECO:0007669"/>
    <property type="project" value="UniProtKB-KW"/>
</dbReference>
<dbReference type="Pfam" id="PF01850">
    <property type="entry name" value="PIN"/>
    <property type="match status" value="1"/>
</dbReference>
<dbReference type="InterPro" id="IPR029060">
    <property type="entry name" value="PIN-like_dom_sf"/>
</dbReference>
<dbReference type="AlphaFoldDB" id="A0A3N2D9V8"/>
<keyword evidence="4" id="KW-0460">Magnesium</keyword>
<keyword evidence="3" id="KW-0378">Hydrolase</keyword>
<evidence type="ECO:0000313" key="6">
    <source>
        <dbReference type="EMBL" id="ROR96503.1"/>
    </source>
</evidence>
<sequence>MVPERARDARVVLDSLAIITVTSATHDDAARLEPAELRSLDAVHLAVAVELGDSLGGLVTYDHRLAEAAASYGIEVVAPRWSARGAARGPGFFPVPAGGGPGPVR</sequence>
<organism evidence="6 7">
    <name type="scientific">Salana multivorans</name>
    <dbReference type="NCBI Taxonomy" id="120377"/>
    <lineage>
        <taxon>Bacteria</taxon>
        <taxon>Bacillati</taxon>
        <taxon>Actinomycetota</taxon>
        <taxon>Actinomycetes</taxon>
        <taxon>Micrococcales</taxon>
        <taxon>Beutenbergiaceae</taxon>
        <taxon>Salana</taxon>
    </lineage>
</organism>
<evidence type="ECO:0000256" key="2">
    <source>
        <dbReference type="ARBA" id="ARBA00022723"/>
    </source>
</evidence>
<dbReference type="InterPro" id="IPR002716">
    <property type="entry name" value="PIN_dom"/>
</dbReference>
<dbReference type="EMBL" id="RKHQ01000001">
    <property type="protein sequence ID" value="ROR96503.1"/>
    <property type="molecule type" value="Genomic_DNA"/>
</dbReference>
<dbReference type="GO" id="GO:0046872">
    <property type="term" value="F:metal ion binding"/>
    <property type="evidence" value="ECO:0007669"/>
    <property type="project" value="UniProtKB-KW"/>
</dbReference>
<evidence type="ECO:0000313" key="7">
    <source>
        <dbReference type="Proteomes" id="UP000275356"/>
    </source>
</evidence>
<reference evidence="6 7" key="1">
    <citation type="submission" date="2018-11" db="EMBL/GenBank/DDBJ databases">
        <title>Sequencing the genomes of 1000 actinobacteria strains.</title>
        <authorList>
            <person name="Klenk H.-P."/>
        </authorList>
    </citation>
    <scope>NUCLEOTIDE SEQUENCE [LARGE SCALE GENOMIC DNA]</scope>
    <source>
        <strain evidence="6 7">DSM 13521</strain>
    </source>
</reference>
<evidence type="ECO:0000256" key="1">
    <source>
        <dbReference type="ARBA" id="ARBA00022722"/>
    </source>
</evidence>
<proteinExistence type="predicted"/>
<name>A0A3N2D9V8_9MICO</name>
<evidence type="ECO:0000256" key="3">
    <source>
        <dbReference type="ARBA" id="ARBA00022801"/>
    </source>
</evidence>
<dbReference type="GO" id="GO:0004518">
    <property type="term" value="F:nuclease activity"/>
    <property type="evidence" value="ECO:0007669"/>
    <property type="project" value="UniProtKB-KW"/>
</dbReference>
<dbReference type="SUPFAM" id="SSF88723">
    <property type="entry name" value="PIN domain-like"/>
    <property type="match status" value="1"/>
</dbReference>
<comment type="caution">
    <text evidence="6">The sequence shown here is derived from an EMBL/GenBank/DDBJ whole genome shotgun (WGS) entry which is preliminary data.</text>
</comment>
<dbReference type="Gene3D" id="3.40.50.1010">
    <property type="entry name" value="5'-nuclease"/>
    <property type="match status" value="1"/>
</dbReference>
<accession>A0A3N2D9V8</accession>
<feature type="domain" description="PIN" evidence="5">
    <location>
        <begin position="5"/>
        <end position="69"/>
    </location>
</feature>
<gene>
    <name evidence="6" type="ORF">EDD28_1088</name>
</gene>